<accession>A0AAQ4QVL1</accession>
<organism evidence="1 2">
    <name type="scientific">Gasterosteus aculeatus aculeatus</name>
    <name type="common">three-spined stickleback</name>
    <dbReference type="NCBI Taxonomy" id="481459"/>
    <lineage>
        <taxon>Eukaryota</taxon>
        <taxon>Metazoa</taxon>
        <taxon>Chordata</taxon>
        <taxon>Craniata</taxon>
        <taxon>Vertebrata</taxon>
        <taxon>Euteleostomi</taxon>
        <taxon>Actinopterygii</taxon>
        <taxon>Neopterygii</taxon>
        <taxon>Teleostei</taxon>
        <taxon>Neoteleostei</taxon>
        <taxon>Acanthomorphata</taxon>
        <taxon>Eupercaria</taxon>
        <taxon>Perciformes</taxon>
        <taxon>Cottioidei</taxon>
        <taxon>Gasterosteales</taxon>
        <taxon>Gasterosteidae</taxon>
        <taxon>Gasterosteus</taxon>
    </lineage>
</organism>
<dbReference type="Proteomes" id="UP000007635">
    <property type="component" value="Chromosome XI"/>
</dbReference>
<dbReference type="AlphaFoldDB" id="A0AAQ4QVL1"/>
<reference evidence="1" key="3">
    <citation type="submission" date="2025-09" db="UniProtKB">
        <authorList>
            <consortium name="Ensembl"/>
        </authorList>
    </citation>
    <scope>IDENTIFICATION</scope>
</reference>
<protein>
    <submittedName>
        <fullName evidence="1">Uncharacterized protein</fullName>
    </submittedName>
</protein>
<keyword evidence="2" id="KW-1185">Reference proteome</keyword>
<reference evidence="1 2" key="1">
    <citation type="journal article" date="2021" name="G3 (Bethesda)">
        <title>Improved contiguity of the threespine stickleback genome using long-read sequencing.</title>
        <authorList>
            <person name="Nath S."/>
            <person name="Shaw D.E."/>
            <person name="White M.A."/>
        </authorList>
    </citation>
    <scope>NUCLEOTIDE SEQUENCE [LARGE SCALE GENOMIC DNA]</scope>
    <source>
        <strain evidence="1 2">Lake Benthic</strain>
    </source>
</reference>
<evidence type="ECO:0000313" key="1">
    <source>
        <dbReference type="Ensembl" id="ENSGACP00000055394.1"/>
    </source>
</evidence>
<name>A0AAQ4QVL1_GASAC</name>
<evidence type="ECO:0000313" key="2">
    <source>
        <dbReference type="Proteomes" id="UP000007635"/>
    </source>
</evidence>
<dbReference type="Ensembl" id="ENSGACT00000049986.1">
    <property type="protein sequence ID" value="ENSGACP00000055394.1"/>
    <property type="gene ID" value="ENSGACG00000023298.1"/>
</dbReference>
<proteinExistence type="predicted"/>
<reference evidence="1" key="2">
    <citation type="submission" date="2025-08" db="UniProtKB">
        <authorList>
            <consortium name="Ensembl"/>
        </authorList>
    </citation>
    <scope>IDENTIFICATION</scope>
</reference>
<sequence>VSPPLIEARRLETLWVEDDAEMFLPRAKQPAGSVLLQVEYPELRVPRDLEPDLDAISPSLTICSTSLIQSTGGDCPETPAVCSLPTRSWIQGLRCTHAGLDTRLIPFFHPETPVRAALLKCP</sequence>